<dbReference type="EMBL" id="MU006589">
    <property type="protein sequence ID" value="KAF2744395.1"/>
    <property type="molecule type" value="Genomic_DNA"/>
</dbReference>
<sequence length="129" mass="14641">MHLRVAPVAQIFLQTCTAYKRSIQFQVWYLTCRIARPVPEPASQSEAVPAFGCRACYNVCEILHTTIRTGTKVLSALRLEARSFGNLEVEGCNRSLEFLSVRWEGSSRADNSGPRGLDCVHALRQWRWQ</sequence>
<evidence type="ECO:0000313" key="1">
    <source>
        <dbReference type="EMBL" id="KAF2744395.1"/>
    </source>
</evidence>
<dbReference type="AlphaFoldDB" id="A0A6A6V1R3"/>
<proteinExistence type="predicted"/>
<keyword evidence="2" id="KW-1185">Reference proteome</keyword>
<reference evidence="1" key="1">
    <citation type="journal article" date="2020" name="Stud. Mycol.">
        <title>101 Dothideomycetes genomes: a test case for predicting lifestyles and emergence of pathogens.</title>
        <authorList>
            <person name="Haridas S."/>
            <person name="Albert R."/>
            <person name="Binder M."/>
            <person name="Bloem J."/>
            <person name="Labutti K."/>
            <person name="Salamov A."/>
            <person name="Andreopoulos B."/>
            <person name="Baker S."/>
            <person name="Barry K."/>
            <person name="Bills G."/>
            <person name="Bluhm B."/>
            <person name="Cannon C."/>
            <person name="Castanera R."/>
            <person name="Culley D."/>
            <person name="Daum C."/>
            <person name="Ezra D."/>
            <person name="Gonzalez J."/>
            <person name="Henrissat B."/>
            <person name="Kuo A."/>
            <person name="Liang C."/>
            <person name="Lipzen A."/>
            <person name="Lutzoni F."/>
            <person name="Magnuson J."/>
            <person name="Mondo S."/>
            <person name="Nolan M."/>
            <person name="Ohm R."/>
            <person name="Pangilinan J."/>
            <person name="Park H.-J."/>
            <person name="Ramirez L."/>
            <person name="Alfaro M."/>
            <person name="Sun H."/>
            <person name="Tritt A."/>
            <person name="Yoshinaga Y."/>
            <person name="Zwiers L.-H."/>
            <person name="Turgeon B."/>
            <person name="Goodwin S."/>
            <person name="Spatafora J."/>
            <person name="Crous P."/>
            <person name="Grigoriev I."/>
        </authorList>
    </citation>
    <scope>NUCLEOTIDE SEQUENCE</scope>
    <source>
        <strain evidence="1">CBS 119925</strain>
    </source>
</reference>
<evidence type="ECO:0000313" key="2">
    <source>
        <dbReference type="Proteomes" id="UP000799440"/>
    </source>
</evidence>
<name>A0A6A6V1R3_9PLEO</name>
<organism evidence="1 2">
    <name type="scientific">Sporormia fimetaria CBS 119925</name>
    <dbReference type="NCBI Taxonomy" id="1340428"/>
    <lineage>
        <taxon>Eukaryota</taxon>
        <taxon>Fungi</taxon>
        <taxon>Dikarya</taxon>
        <taxon>Ascomycota</taxon>
        <taxon>Pezizomycotina</taxon>
        <taxon>Dothideomycetes</taxon>
        <taxon>Pleosporomycetidae</taxon>
        <taxon>Pleosporales</taxon>
        <taxon>Sporormiaceae</taxon>
        <taxon>Sporormia</taxon>
    </lineage>
</organism>
<accession>A0A6A6V1R3</accession>
<protein>
    <submittedName>
        <fullName evidence="1">Uncharacterized protein</fullName>
    </submittedName>
</protein>
<dbReference type="Proteomes" id="UP000799440">
    <property type="component" value="Unassembled WGS sequence"/>
</dbReference>
<gene>
    <name evidence="1" type="ORF">M011DRAFT_172275</name>
</gene>